<keyword evidence="2" id="KW-0472">Membrane</keyword>
<dbReference type="RefSeq" id="WP_285976511.1">
    <property type="nucleotide sequence ID" value="NZ_CP127221.1"/>
</dbReference>
<reference evidence="3 4" key="1">
    <citation type="submission" date="2023-06" db="EMBL/GenBank/DDBJ databases">
        <title>Altererythrobacter rubellus NBRC 112769 genome.</title>
        <authorList>
            <person name="Zhang K."/>
        </authorList>
    </citation>
    <scope>NUCLEOTIDE SEQUENCE [LARGE SCALE GENOMIC DNA]</scope>
    <source>
        <strain evidence="3 4">NBRC 112769</strain>
    </source>
</reference>
<dbReference type="AlphaFoldDB" id="A0A9Y2BB26"/>
<dbReference type="InterPro" id="IPR017853">
    <property type="entry name" value="GH"/>
</dbReference>
<organism evidence="3 4">
    <name type="scientific">Altererythrobacter rubellus</name>
    <dbReference type="NCBI Taxonomy" id="2173831"/>
    <lineage>
        <taxon>Bacteria</taxon>
        <taxon>Pseudomonadati</taxon>
        <taxon>Pseudomonadota</taxon>
        <taxon>Alphaproteobacteria</taxon>
        <taxon>Sphingomonadales</taxon>
        <taxon>Erythrobacteraceae</taxon>
        <taxon>Altererythrobacter</taxon>
    </lineage>
</organism>
<dbReference type="EMBL" id="CP127221">
    <property type="protein sequence ID" value="WIW96202.1"/>
    <property type="molecule type" value="Genomic_DNA"/>
</dbReference>
<name>A0A9Y2BB26_9SPHN</name>
<evidence type="ECO:0000313" key="3">
    <source>
        <dbReference type="EMBL" id="WIW96202.1"/>
    </source>
</evidence>
<dbReference type="Pfam" id="PF01183">
    <property type="entry name" value="Glyco_hydro_25"/>
    <property type="match status" value="1"/>
</dbReference>
<dbReference type="Proteomes" id="UP001231445">
    <property type="component" value="Chromosome"/>
</dbReference>
<dbReference type="Gene3D" id="3.20.20.80">
    <property type="entry name" value="Glycosidases"/>
    <property type="match status" value="1"/>
</dbReference>
<dbReference type="CDD" id="cd00599">
    <property type="entry name" value="GH25_muramidase"/>
    <property type="match status" value="1"/>
</dbReference>
<comment type="similarity">
    <text evidence="1">Belongs to the glycosyl hydrolase 25 family.</text>
</comment>
<evidence type="ECO:0000256" key="1">
    <source>
        <dbReference type="ARBA" id="ARBA00010646"/>
    </source>
</evidence>
<feature type="transmembrane region" description="Helical" evidence="2">
    <location>
        <begin position="12"/>
        <end position="33"/>
    </location>
</feature>
<accession>A0A9Y2BB26</accession>
<dbReference type="GO" id="GO:0003796">
    <property type="term" value="F:lysozyme activity"/>
    <property type="evidence" value="ECO:0007669"/>
    <property type="project" value="InterPro"/>
</dbReference>
<protein>
    <submittedName>
        <fullName evidence="3">Glycoside hydrolase family 25 protein</fullName>
    </submittedName>
</protein>
<dbReference type="KEGG" id="arue:QQX03_03600"/>
<keyword evidence="3" id="KW-0378">Hydrolase</keyword>
<evidence type="ECO:0000256" key="2">
    <source>
        <dbReference type="SAM" id="Phobius"/>
    </source>
</evidence>
<keyword evidence="2" id="KW-0812">Transmembrane</keyword>
<dbReference type="PROSITE" id="PS51904">
    <property type="entry name" value="GLYCOSYL_HYDROL_F25_2"/>
    <property type="match status" value="1"/>
</dbReference>
<proteinExistence type="inferred from homology"/>
<keyword evidence="4" id="KW-1185">Reference proteome</keyword>
<gene>
    <name evidence="3" type="ORF">QQX03_03600</name>
</gene>
<dbReference type="GO" id="GO:0016998">
    <property type="term" value="P:cell wall macromolecule catabolic process"/>
    <property type="evidence" value="ECO:0007669"/>
    <property type="project" value="InterPro"/>
</dbReference>
<keyword evidence="2" id="KW-1133">Transmembrane helix</keyword>
<dbReference type="SUPFAM" id="SSF51445">
    <property type="entry name" value="(Trans)glycosidases"/>
    <property type="match status" value="1"/>
</dbReference>
<dbReference type="InterPro" id="IPR002053">
    <property type="entry name" value="Glyco_hydro_25"/>
</dbReference>
<evidence type="ECO:0000313" key="4">
    <source>
        <dbReference type="Proteomes" id="UP001231445"/>
    </source>
</evidence>
<dbReference type="GO" id="GO:0009253">
    <property type="term" value="P:peptidoglycan catabolic process"/>
    <property type="evidence" value="ECO:0007669"/>
    <property type="project" value="InterPro"/>
</dbReference>
<sequence length="235" mass="26268">MDRKRKPLQHRWWVRLLALGLLGLAGFAIWYWWDIQHFAPDEAAFSEQGISVGERHGHVGFDTARALGASFAYLEASAGTSQRDAQFAANLASARRAGLLSGGVHRFDPCSGADGQSANFVTMVPRDPDLLPPAIALEWVADDCETPVSDAALESELLTFINQVEMHSGKPVILRISEEFEARYGLAGRIERDLWLVRDRFQPRYAGRPWLLWTANTARRSEISDVPVEWVVVQP</sequence>